<dbReference type="EMBL" id="JAUCMV010000001">
    <property type="protein sequence ID" value="KAK0426857.1"/>
    <property type="molecule type" value="Genomic_DNA"/>
</dbReference>
<keyword evidence="2" id="KW-0472">Membrane</keyword>
<evidence type="ECO:0000256" key="2">
    <source>
        <dbReference type="SAM" id="Phobius"/>
    </source>
</evidence>
<protein>
    <recommendedName>
        <fullName evidence="4">SUEL-type lectin domain-containing protein</fullName>
    </recommendedName>
</protein>
<evidence type="ECO:0000259" key="4">
    <source>
        <dbReference type="PROSITE" id="PS50228"/>
    </source>
</evidence>
<feature type="transmembrane region" description="Helical" evidence="2">
    <location>
        <begin position="356"/>
        <end position="380"/>
    </location>
</feature>
<keyword evidence="3" id="KW-0732">Signal</keyword>
<dbReference type="InterPro" id="IPR043159">
    <property type="entry name" value="Lectin_gal-bd_sf"/>
</dbReference>
<dbReference type="InterPro" id="IPR000922">
    <property type="entry name" value="Lectin_gal-bd_dom"/>
</dbReference>
<dbReference type="Gene3D" id="2.60.120.740">
    <property type="match status" value="2"/>
</dbReference>
<sequence>MRAKFLFLLFLRALLMSPSFAAVSQDLIQAIMMESLKSNLVQACEDEKITLSCPRNTHIVVENAFYGRLVPSSELCPSILAPVDALHEDTSCHIPEAHAKIDEACRNKRKCRIEVKPSFFERDACPHTSKYLQISYKCKPISFDDQNFCEGTNMQLNCKQGKRLAIYSAQYGRTINGQAMHCAAQTPVVRDCLADVLGHMLQRCHAQSECSIAVNDHFFGNPCPYGVQKYLSLIFMCVNDEVFSEAAIKGQLDSMHLLEEELESLKSEITVVKDDPSTRASRNGVSFAPPPPPNEPFIAIDDKRVPSNPLDSISIHPAQEADTMHDDFPNAPNAVGVASDFATIFEYMKENKEKTLLYFCLSASVGIILLLLACIVCQCLSRKSEKRKAQAPLTNSPECSSLIGSHNTAPMFLDSDSRSGGGYSMYNDHTYMRCSQVTPPRVPSSLHYYA</sequence>
<dbReference type="CDD" id="cd22828">
    <property type="entry name" value="Gal_Rha_Lectin_EVA1_EVA1C_rpt1"/>
    <property type="match status" value="1"/>
</dbReference>
<keyword evidence="2" id="KW-1133">Transmembrane helix</keyword>
<organism evidence="5 6">
    <name type="scientific">Steinernema hermaphroditum</name>
    <dbReference type="NCBI Taxonomy" id="289476"/>
    <lineage>
        <taxon>Eukaryota</taxon>
        <taxon>Metazoa</taxon>
        <taxon>Ecdysozoa</taxon>
        <taxon>Nematoda</taxon>
        <taxon>Chromadorea</taxon>
        <taxon>Rhabditida</taxon>
        <taxon>Tylenchina</taxon>
        <taxon>Panagrolaimomorpha</taxon>
        <taxon>Strongyloidoidea</taxon>
        <taxon>Steinernematidae</taxon>
        <taxon>Steinernema</taxon>
    </lineage>
</organism>
<feature type="chain" id="PRO_5041449984" description="SUEL-type lectin domain-containing protein" evidence="3">
    <location>
        <begin position="22"/>
        <end position="450"/>
    </location>
</feature>
<feature type="signal peptide" evidence="3">
    <location>
        <begin position="1"/>
        <end position="21"/>
    </location>
</feature>
<accession>A0AA39MAB3</accession>
<dbReference type="CDD" id="cd22829">
    <property type="entry name" value="Gal_Rha_Lectin_EVA1_EVA1C_rpt2"/>
    <property type="match status" value="1"/>
</dbReference>
<name>A0AA39MAB3_9BILA</name>
<dbReference type="PANTHER" id="PTHR46780">
    <property type="entry name" value="PROTEIN EVA-1"/>
    <property type="match status" value="1"/>
</dbReference>
<evidence type="ECO:0000313" key="6">
    <source>
        <dbReference type="Proteomes" id="UP001175271"/>
    </source>
</evidence>
<comment type="caution">
    <text evidence="5">The sequence shown here is derived from an EMBL/GenBank/DDBJ whole genome shotgun (WGS) entry which is preliminary data.</text>
</comment>
<gene>
    <name evidence="5" type="ORF">QR680_009937</name>
</gene>
<feature type="coiled-coil region" evidence="1">
    <location>
        <begin position="248"/>
        <end position="275"/>
    </location>
</feature>
<keyword evidence="1" id="KW-0175">Coiled coil</keyword>
<evidence type="ECO:0000256" key="3">
    <source>
        <dbReference type="SAM" id="SignalP"/>
    </source>
</evidence>
<dbReference type="Pfam" id="PF02140">
    <property type="entry name" value="SUEL_Lectin"/>
    <property type="match status" value="2"/>
</dbReference>
<feature type="domain" description="SUEL-type lectin" evidence="4">
    <location>
        <begin position="43"/>
        <end position="139"/>
    </location>
</feature>
<evidence type="ECO:0000313" key="5">
    <source>
        <dbReference type="EMBL" id="KAK0426857.1"/>
    </source>
</evidence>
<evidence type="ECO:0000256" key="1">
    <source>
        <dbReference type="SAM" id="Coils"/>
    </source>
</evidence>
<dbReference type="Proteomes" id="UP001175271">
    <property type="component" value="Unassembled WGS sequence"/>
</dbReference>
<feature type="domain" description="SUEL-type lectin" evidence="4">
    <location>
        <begin position="148"/>
        <end position="238"/>
    </location>
</feature>
<dbReference type="AlphaFoldDB" id="A0AA39MAB3"/>
<keyword evidence="2" id="KW-0812">Transmembrane</keyword>
<dbReference type="PROSITE" id="PS50228">
    <property type="entry name" value="SUEL_LECTIN"/>
    <property type="match status" value="2"/>
</dbReference>
<reference evidence="5" key="1">
    <citation type="submission" date="2023-06" db="EMBL/GenBank/DDBJ databases">
        <title>Genomic analysis of the entomopathogenic nematode Steinernema hermaphroditum.</title>
        <authorList>
            <person name="Schwarz E.M."/>
            <person name="Heppert J.K."/>
            <person name="Baniya A."/>
            <person name="Schwartz H.T."/>
            <person name="Tan C.-H."/>
            <person name="Antoshechkin I."/>
            <person name="Sternberg P.W."/>
            <person name="Goodrich-Blair H."/>
            <person name="Dillman A.R."/>
        </authorList>
    </citation>
    <scope>NUCLEOTIDE SEQUENCE</scope>
    <source>
        <strain evidence="5">PS9179</strain>
        <tissue evidence="5">Whole animal</tissue>
    </source>
</reference>
<dbReference type="GO" id="GO:0030246">
    <property type="term" value="F:carbohydrate binding"/>
    <property type="evidence" value="ECO:0007669"/>
    <property type="project" value="InterPro"/>
</dbReference>
<keyword evidence="6" id="KW-1185">Reference proteome</keyword>
<proteinExistence type="predicted"/>